<dbReference type="STRING" id="6335.A0A0V1LIS5"/>
<proteinExistence type="inferred from homology"/>
<dbReference type="Pfam" id="PF00452">
    <property type="entry name" value="Bcl-2"/>
    <property type="match status" value="1"/>
</dbReference>
<name>A0A0V1LIS5_9BILA</name>
<dbReference type="Proteomes" id="UP000054721">
    <property type="component" value="Unassembled WGS sequence"/>
</dbReference>
<dbReference type="OrthoDB" id="6021377at2759"/>
<dbReference type="GO" id="GO:0005741">
    <property type="term" value="C:mitochondrial outer membrane"/>
    <property type="evidence" value="ECO:0007669"/>
    <property type="project" value="TreeGrafter"/>
</dbReference>
<feature type="transmembrane region" description="Helical" evidence="3">
    <location>
        <begin position="16"/>
        <end position="36"/>
    </location>
</feature>
<dbReference type="AlphaFoldDB" id="A0A0V1LIS5"/>
<dbReference type="GO" id="GO:0097192">
    <property type="term" value="P:extrinsic apoptotic signaling pathway in absence of ligand"/>
    <property type="evidence" value="ECO:0007669"/>
    <property type="project" value="TreeGrafter"/>
</dbReference>
<dbReference type="EMBL" id="JYDW01000042">
    <property type="protein sequence ID" value="KRZ59403.1"/>
    <property type="molecule type" value="Genomic_DNA"/>
</dbReference>
<dbReference type="InterPro" id="IPR036834">
    <property type="entry name" value="Bcl-2-like_sf"/>
</dbReference>
<organism evidence="5 6">
    <name type="scientific">Trichinella nativa</name>
    <dbReference type="NCBI Taxonomy" id="6335"/>
    <lineage>
        <taxon>Eukaryota</taxon>
        <taxon>Metazoa</taxon>
        <taxon>Ecdysozoa</taxon>
        <taxon>Nematoda</taxon>
        <taxon>Enoplea</taxon>
        <taxon>Dorylaimia</taxon>
        <taxon>Trichinellida</taxon>
        <taxon>Trichinellidae</taxon>
        <taxon>Trichinella</taxon>
    </lineage>
</organism>
<feature type="domain" description="Bcl-2 Bcl-2 homology region 1-3" evidence="4">
    <location>
        <begin position="94"/>
        <end position="192"/>
    </location>
</feature>
<keyword evidence="3" id="KW-1133">Transmembrane helix</keyword>
<evidence type="ECO:0000256" key="2">
    <source>
        <dbReference type="ARBA" id="ARBA00022703"/>
    </source>
</evidence>
<dbReference type="Gene3D" id="1.10.437.10">
    <property type="entry name" value="Blc2-like"/>
    <property type="match status" value="1"/>
</dbReference>
<sequence>MKGYTVSLLFFSRFHFLRMCGIVLFYIFTMVLHDFVDGEWVGERSNCFDIARDAVESEACVIACDYINHRLLKSNYVWTDCPDLPKPNCISLCMRTMGEELEQRYERSFKSMSETLQISPTTAYPTFLAICDQLFNDGIRWGRIVALYAFGGSLSLQCVRNNMPELVSSIADWLAMYTETHLSQWIIENGGWEGFVKFYHESSVKQQTSYREVIASVGVVCAAIGVMAIGIMMAKH</sequence>
<keyword evidence="6" id="KW-1185">Reference proteome</keyword>
<dbReference type="GO" id="GO:0008630">
    <property type="term" value="P:intrinsic apoptotic signaling pathway in response to DNA damage"/>
    <property type="evidence" value="ECO:0007669"/>
    <property type="project" value="TreeGrafter"/>
</dbReference>
<evidence type="ECO:0000256" key="1">
    <source>
        <dbReference type="ARBA" id="ARBA00009458"/>
    </source>
</evidence>
<evidence type="ECO:0000256" key="3">
    <source>
        <dbReference type="SAM" id="Phobius"/>
    </source>
</evidence>
<dbReference type="PROSITE" id="PS50062">
    <property type="entry name" value="BCL2_FAMILY"/>
    <property type="match status" value="1"/>
</dbReference>
<comment type="caution">
    <text evidence="5">The sequence shown here is derived from an EMBL/GenBank/DDBJ whole genome shotgun (WGS) entry which is preliminary data.</text>
</comment>
<dbReference type="PANTHER" id="PTHR11256">
    <property type="entry name" value="BCL-2 RELATED"/>
    <property type="match status" value="1"/>
</dbReference>
<dbReference type="InterPro" id="IPR046371">
    <property type="entry name" value="Bcl-2_BH1-3"/>
</dbReference>
<protein>
    <submittedName>
        <fullName evidence="5">Apoptosis regulator Bcl-2</fullName>
    </submittedName>
</protein>
<evidence type="ECO:0000313" key="6">
    <source>
        <dbReference type="Proteomes" id="UP000054721"/>
    </source>
</evidence>
<dbReference type="GO" id="GO:0001836">
    <property type="term" value="P:release of cytochrome c from mitochondria"/>
    <property type="evidence" value="ECO:0007669"/>
    <property type="project" value="TreeGrafter"/>
</dbReference>
<dbReference type="InterPro" id="IPR020726">
    <property type="entry name" value="Bcl2_BH2_motif_CS"/>
</dbReference>
<dbReference type="GO" id="GO:0042981">
    <property type="term" value="P:regulation of apoptotic process"/>
    <property type="evidence" value="ECO:0007669"/>
    <property type="project" value="InterPro"/>
</dbReference>
<evidence type="ECO:0000259" key="4">
    <source>
        <dbReference type="SMART" id="SM00337"/>
    </source>
</evidence>
<keyword evidence="3" id="KW-0472">Membrane</keyword>
<dbReference type="PRINTS" id="PR01862">
    <property type="entry name" value="BCL2FAMILY"/>
</dbReference>
<dbReference type="SUPFAM" id="SSF56854">
    <property type="entry name" value="Bcl-2 inhibitors of programmed cell death"/>
    <property type="match status" value="1"/>
</dbReference>
<dbReference type="PROSITE" id="PS01258">
    <property type="entry name" value="BH2"/>
    <property type="match status" value="1"/>
</dbReference>
<dbReference type="PANTHER" id="PTHR11256:SF50">
    <property type="entry name" value="APOPTOSIS REGULATOR CED-9"/>
    <property type="match status" value="1"/>
</dbReference>
<dbReference type="CDD" id="cd06845">
    <property type="entry name" value="Bcl-2_like"/>
    <property type="match status" value="1"/>
</dbReference>
<dbReference type="GO" id="GO:0051400">
    <property type="term" value="F:BH domain binding"/>
    <property type="evidence" value="ECO:0007669"/>
    <property type="project" value="TreeGrafter"/>
</dbReference>
<feature type="transmembrane region" description="Helical" evidence="3">
    <location>
        <begin position="213"/>
        <end position="234"/>
    </location>
</feature>
<evidence type="ECO:0000313" key="5">
    <source>
        <dbReference type="EMBL" id="KRZ59403.1"/>
    </source>
</evidence>
<reference evidence="5 6" key="1">
    <citation type="submission" date="2015-05" db="EMBL/GenBank/DDBJ databases">
        <title>Evolution of Trichinella species and genotypes.</title>
        <authorList>
            <person name="Korhonen P.K."/>
            <person name="Edoardo P."/>
            <person name="Giuseppe L.R."/>
            <person name="Gasser R.B."/>
        </authorList>
    </citation>
    <scope>NUCLEOTIDE SEQUENCE [LARGE SCALE GENOMIC DNA]</scope>
    <source>
        <strain evidence="5">ISS10</strain>
    </source>
</reference>
<dbReference type="InterPro" id="IPR026298">
    <property type="entry name" value="Bcl-2_fam"/>
</dbReference>
<gene>
    <name evidence="5" type="primary">Bcl2l1</name>
    <name evidence="5" type="ORF">T02_5514</name>
</gene>
<dbReference type="SMART" id="SM00337">
    <property type="entry name" value="BCL"/>
    <property type="match status" value="1"/>
</dbReference>
<keyword evidence="3" id="KW-0812">Transmembrane</keyword>
<comment type="similarity">
    <text evidence="1">Belongs to the Bcl-2 family.</text>
</comment>
<dbReference type="InterPro" id="IPR002475">
    <property type="entry name" value="Bcl2-like"/>
</dbReference>
<keyword evidence="2" id="KW-0053">Apoptosis</keyword>
<accession>A0A0V1LIS5</accession>